<comment type="caution">
    <text evidence="9">The sequence shown here is derived from an EMBL/GenBank/DDBJ whole genome shotgun (WGS) entry which is preliminary data.</text>
</comment>
<feature type="domain" description="ABC transmembrane type-1" evidence="8">
    <location>
        <begin position="69"/>
        <end position="284"/>
    </location>
</feature>
<dbReference type="InterPro" id="IPR051393">
    <property type="entry name" value="ABC_transporter_permease"/>
</dbReference>
<dbReference type="Pfam" id="PF00528">
    <property type="entry name" value="BPD_transp_1"/>
    <property type="match status" value="1"/>
</dbReference>
<dbReference type="GO" id="GO:0005886">
    <property type="term" value="C:plasma membrane"/>
    <property type="evidence" value="ECO:0007669"/>
    <property type="project" value="UniProtKB-SubCell"/>
</dbReference>
<dbReference type="PANTHER" id="PTHR30193:SF37">
    <property type="entry name" value="INNER MEMBRANE ABC TRANSPORTER PERMEASE PROTEIN YCJO"/>
    <property type="match status" value="1"/>
</dbReference>
<keyword evidence="4 7" id="KW-0812">Transmembrane</keyword>
<keyword evidence="2 7" id="KW-0813">Transport</keyword>
<dbReference type="InterPro" id="IPR035906">
    <property type="entry name" value="MetI-like_sf"/>
</dbReference>
<evidence type="ECO:0000256" key="7">
    <source>
        <dbReference type="RuleBase" id="RU363032"/>
    </source>
</evidence>
<name>A0A939BC50_9CLOT</name>
<sequence>MKKKTGIKKIEPYLYITPITLILVLFVIGSVLISLTLAFTKYNIITPPVFRGIDNYTRILGDAKFLKALGNTLKLLVYIVPLQMVSGILMSVFLLATRKRLLGKIANCVIFIPFLCSNAVVGVVWRQLLNGKIPPVEWFFGLFGIEPSMLLGDSKTALITVAMVAIWKWMGYYSVIYLSGLMSIPTTCYEAARVDGAGKIRCFFSITLPMLKPTIILTLFLCVTTSLRNFELIFNLTGGGPNNATTDLVMYAYTLCFRTSASAGYAMAVSNVLFVVVLIIGLMQQRLLRRDASEL</sequence>
<feature type="transmembrane region" description="Helical" evidence="7">
    <location>
        <begin position="202"/>
        <end position="227"/>
    </location>
</feature>
<dbReference type="SUPFAM" id="SSF161098">
    <property type="entry name" value="MetI-like"/>
    <property type="match status" value="1"/>
</dbReference>
<keyword evidence="10" id="KW-1185">Reference proteome</keyword>
<gene>
    <name evidence="9" type="ORF">H6A13_04610</name>
</gene>
<protein>
    <submittedName>
        <fullName evidence="9">Sugar ABC transporter permease</fullName>
    </submittedName>
</protein>
<dbReference type="EMBL" id="JACJLV010000010">
    <property type="protein sequence ID" value="MBM6826392.1"/>
    <property type="molecule type" value="Genomic_DNA"/>
</dbReference>
<keyword evidence="3" id="KW-1003">Cell membrane</keyword>
<evidence type="ECO:0000256" key="4">
    <source>
        <dbReference type="ARBA" id="ARBA00022692"/>
    </source>
</evidence>
<dbReference type="PROSITE" id="PS50928">
    <property type="entry name" value="ABC_TM1"/>
    <property type="match status" value="1"/>
</dbReference>
<feature type="transmembrane region" description="Helical" evidence="7">
    <location>
        <begin position="12"/>
        <end position="39"/>
    </location>
</feature>
<comment type="subcellular location">
    <subcellularLocation>
        <location evidence="1 7">Cell membrane</location>
        <topology evidence="1 7">Multi-pass membrane protein</topology>
    </subcellularLocation>
</comment>
<feature type="transmembrane region" description="Helical" evidence="7">
    <location>
        <begin position="75"/>
        <end position="96"/>
    </location>
</feature>
<evidence type="ECO:0000259" key="8">
    <source>
        <dbReference type="PROSITE" id="PS50928"/>
    </source>
</evidence>
<keyword evidence="6 7" id="KW-0472">Membrane</keyword>
<dbReference type="AlphaFoldDB" id="A0A939BC50"/>
<reference evidence="9" key="1">
    <citation type="submission" date="2020-08" db="EMBL/GenBank/DDBJ databases">
        <authorList>
            <person name="Cejkova D."/>
            <person name="Kubasova T."/>
            <person name="Jahodarova E."/>
            <person name="Rychlik I."/>
        </authorList>
    </citation>
    <scope>NUCLEOTIDE SEQUENCE</scope>
    <source>
        <strain evidence="9">An420c</strain>
    </source>
</reference>
<feature type="transmembrane region" description="Helical" evidence="7">
    <location>
        <begin position="108"/>
        <end position="128"/>
    </location>
</feature>
<proteinExistence type="inferred from homology"/>
<dbReference type="InterPro" id="IPR000515">
    <property type="entry name" value="MetI-like"/>
</dbReference>
<evidence type="ECO:0000256" key="1">
    <source>
        <dbReference type="ARBA" id="ARBA00004651"/>
    </source>
</evidence>
<dbReference type="GO" id="GO:0055085">
    <property type="term" value="P:transmembrane transport"/>
    <property type="evidence" value="ECO:0007669"/>
    <property type="project" value="InterPro"/>
</dbReference>
<feature type="transmembrane region" description="Helical" evidence="7">
    <location>
        <begin position="263"/>
        <end position="283"/>
    </location>
</feature>
<dbReference type="CDD" id="cd06261">
    <property type="entry name" value="TM_PBP2"/>
    <property type="match status" value="1"/>
</dbReference>
<evidence type="ECO:0000256" key="3">
    <source>
        <dbReference type="ARBA" id="ARBA00022475"/>
    </source>
</evidence>
<dbReference type="Proteomes" id="UP000713880">
    <property type="component" value="Unassembled WGS sequence"/>
</dbReference>
<evidence type="ECO:0000256" key="5">
    <source>
        <dbReference type="ARBA" id="ARBA00022989"/>
    </source>
</evidence>
<dbReference type="PANTHER" id="PTHR30193">
    <property type="entry name" value="ABC TRANSPORTER PERMEASE PROTEIN"/>
    <property type="match status" value="1"/>
</dbReference>
<accession>A0A939BC50</accession>
<evidence type="ECO:0000313" key="10">
    <source>
        <dbReference type="Proteomes" id="UP000713880"/>
    </source>
</evidence>
<evidence type="ECO:0000256" key="6">
    <source>
        <dbReference type="ARBA" id="ARBA00023136"/>
    </source>
</evidence>
<organism evidence="9 10">
    <name type="scientific">Mordavella massiliensis</name>
    <dbReference type="NCBI Taxonomy" id="1871024"/>
    <lineage>
        <taxon>Bacteria</taxon>
        <taxon>Bacillati</taxon>
        <taxon>Bacillota</taxon>
        <taxon>Clostridia</taxon>
        <taxon>Eubacteriales</taxon>
        <taxon>Clostridiaceae</taxon>
        <taxon>Mordavella</taxon>
    </lineage>
</organism>
<evidence type="ECO:0000313" key="9">
    <source>
        <dbReference type="EMBL" id="MBM6826392.1"/>
    </source>
</evidence>
<dbReference type="Gene3D" id="1.10.3720.10">
    <property type="entry name" value="MetI-like"/>
    <property type="match status" value="1"/>
</dbReference>
<reference evidence="9" key="2">
    <citation type="journal article" date="2021" name="Sci. Rep.">
        <title>The distribution of antibiotic resistance genes in chicken gut microbiota commensals.</title>
        <authorList>
            <person name="Juricova H."/>
            <person name="Matiasovicova J."/>
            <person name="Kubasova T."/>
            <person name="Cejkova D."/>
            <person name="Rychlik I."/>
        </authorList>
    </citation>
    <scope>NUCLEOTIDE SEQUENCE</scope>
    <source>
        <strain evidence="9">An420c</strain>
    </source>
</reference>
<dbReference type="RefSeq" id="WP_204908441.1">
    <property type="nucleotide sequence ID" value="NZ_JACJLV010000010.1"/>
</dbReference>
<evidence type="ECO:0000256" key="2">
    <source>
        <dbReference type="ARBA" id="ARBA00022448"/>
    </source>
</evidence>
<feature type="transmembrane region" description="Helical" evidence="7">
    <location>
        <begin position="157"/>
        <end position="181"/>
    </location>
</feature>
<keyword evidence="5 7" id="KW-1133">Transmembrane helix</keyword>
<comment type="similarity">
    <text evidence="7">Belongs to the binding-protein-dependent transport system permease family.</text>
</comment>